<dbReference type="PANTHER" id="PTHR24273:SF32">
    <property type="entry name" value="HYALIN"/>
    <property type="match status" value="1"/>
</dbReference>
<gene>
    <name evidence="4" type="ORF">HMPREF0216_03178</name>
</gene>
<accession>L1Q4P4</accession>
<dbReference type="EMBL" id="AMEZ01000121">
    <property type="protein sequence ID" value="EKY22587.1"/>
    <property type="molecule type" value="Genomic_DNA"/>
</dbReference>
<feature type="domain" description="Pesticidal crystal protein Cry22Aa Ig-like" evidence="3">
    <location>
        <begin position="422"/>
        <end position="483"/>
    </location>
</feature>
<keyword evidence="2" id="KW-1133">Transmembrane helix</keyword>
<dbReference type="HOGENOM" id="CLU_015699_0_0_9"/>
<keyword evidence="2" id="KW-0472">Membrane</keyword>
<evidence type="ECO:0000259" key="3">
    <source>
        <dbReference type="Pfam" id="PF16403"/>
    </source>
</evidence>
<evidence type="ECO:0000256" key="2">
    <source>
        <dbReference type="SAM" id="Phobius"/>
    </source>
</evidence>
<feature type="region of interest" description="Disordered" evidence="1">
    <location>
        <begin position="50"/>
        <end position="73"/>
    </location>
</feature>
<feature type="domain" description="Pesticidal crystal protein Cry22Aa Ig-like" evidence="3">
    <location>
        <begin position="83"/>
        <end position="150"/>
    </location>
</feature>
<feature type="domain" description="Pesticidal crystal protein Cry22Aa Ig-like" evidence="3">
    <location>
        <begin position="507"/>
        <end position="574"/>
    </location>
</feature>
<evidence type="ECO:0000256" key="1">
    <source>
        <dbReference type="SAM" id="MobiDB-lite"/>
    </source>
</evidence>
<dbReference type="eggNOG" id="COG3227">
    <property type="taxonomic scope" value="Bacteria"/>
</dbReference>
<feature type="domain" description="Pesticidal crystal protein Cry22Aa Ig-like" evidence="3">
    <location>
        <begin position="334"/>
        <end position="401"/>
    </location>
</feature>
<keyword evidence="2" id="KW-0812">Transmembrane</keyword>
<dbReference type="PANTHER" id="PTHR24273">
    <property type="entry name" value="FI04643P-RELATED"/>
    <property type="match status" value="1"/>
</dbReference>
<evidence type="ECO:0000313" key="5">
    <source>
        <dbReference type="Proteomes" id="UP000010420"/>
    </source>
</evidence>
<dbReference type="CDD" id="cd00146">
    <property type="entry name" value="PKD"/>
    <property type="match status" value="1"/>
</dbReference>
<organism evidence="4 5">
    <name type="scientific">Clostridium celatum DSM 1785</name>
    <dbReference type="NCBI Taxonomy" id="545697"/>
    <lineage>
        <taxon>Bacteria</taxon>
        <taxon>Bacillati</taxon>
        <taxon>Bacillota</taxon>
        <taxon>Clostridia</taxon>
        <taxon>Eubacteriales</taxon>
        <taxon>Clostridiaceae</taxon>
        <taxon>Clostridium</taxon>
    </lineage>
</organism>
<dbReference type="OrthoDB" id="9812811at2"/>
<feature type="compositionally biased region" description="Basic and acidic residues" evidence="1">
    <location>
        <begin position="53"/>
        <end position="63"/>
    </location>
</feature>
<keyword evidence="5" id="KW-1185">Reference proteome</keyword>
<feature type="transmembrane region" description="Helical" evidence="2">
    <location>
        <begin position="586"/>
        <end position="608"/>
    </location>
</feature>
<dbReference type="Pfam" id="PF16403">
    <property type="entry name" value="Bact_surface_Ig-like"/>
    <property type="match status" value="6"/>
</dbReference>
<dbReference type="InterPro" id="IPR032179">
    <property type="entry name" value="Cry22Aa_Ig-like"/>
</dbReference>
<feature type="domain" description="Pesticidal crystal protein Cry22Aa Ig-like" evidence="3">
    <location>
        <begin position="169"/>
        <end position="233"/>
    </location>
</feature>
<dbReference type="STRING" id="545697.HMPREF0216_03178"/>
<feature type="domain" description="Pesticidal crystal protein Cry22Aa Ig-like" evidence="3">
    <location>
        <begin position="251"/>
        <end position="318"/>
    </location>
</feature>
<evidence type="ECO:0000313" key="4">
    <source>
        <dbReference type="EMBL" id="EKY22587.1"/>
    </source>
</evidence>
<protein>
    <submittedName>
        <fullName evidence="4">Bacterial group 3 Ig-like protein</fullName>
    </submittedName>
</protein>
<dbReference type="InterPro" id="IPR013783">
    <property type="entry name" value="Ig-like_fold"/>
</dbReference>
<proteinExistence type="predicted"/>
<dbReference type="RefSeq" id="WP_005215829.1">
    <property type="nucleotide sequence ID" value="NZ_KB291706.1"/>
</dbReference>
<name>L1Q4P4_9CLOT</name>
<dbReference type="AlphaFoldDB" id="L1Q4P4"/>
<dbReference type="Gene3D" id="2.60.40.10">
    <property type="entry name" value="Immunoglobulins"/>
    <property type="match status" value="6"/>
</dbReference>
<comment type="caution">
    <text evidence="4">The sequence shown here is derived from an EMBL/GenBank/DDBJ whole genome shotgun (WGS) entry which is preliminary data.</text>
</comment>
<reference evidence="4 5" key="1">
    <citation type="submission" date="2012-05" db="EMBL/GenBank/DDBJ databases">
        <authorList>
            <person name="Weinstock G."/>
            <person name="Sodergren E."/>
            <person name="Lobos E.A."/>
            <person name="Fulton L."/>
            <person name="Fulton R."/>
            <person name="Courtney L."/>
            <person name="Fronick C."/>
            <person name="O'Laughlin M."/>
            <person name="Godfrey J."/>
            <person name="Wilson R.M."/>
            <person name="Miner T."/>
            <person name="Farmer C."/>
            <person name="Delehaunty K."/>
            <person name="Cordes M."/>
            <person name="Minx P."/>
            <person name="Tomlinson C."/>
            <person name="Chen J."/>
            <person name="Wollam A."/>
            <person name="Pepin K.H."/>
            <person name="Bhonagiri V."/>
            <person name="Zhang X."/>
            <person name="Suruliraj S."/>
            <person name="Warren W."/>
            <person name="Mitreva M."/>
            <person name="Mardis E.R."/>
            <person name="Wilson R.K."/>
        </authorList>
    </citation>
    <scope>NUCLEOTIDE SEQUENCE [LARGE SCALE GENOMIC DNA]</scope>
    <source>
        <strain evidence="4 5">DSM 1785</strain>
    </source>
</reference>
<sequence>MKKYIITIFLSLAIVISLIIPSRVVMAKEGGNEESYQSIYEKNDAYDEIENEGQDKEEKKEEIQNQDIEEGEQENIAPKIIAEDKTINIGEEFDPKTDVTATDKDGNDITKNIEILENTVDINTIGKYIVTYSVKDSSNLESRKTIYVTVKKDAETINSSPIIDTDNKSIYVGDKFNPWYGVTAMDEEDGDITDSIKILANTVDVNKAGIYIVTYEVIDKDGASTRKTIEVSVVNKDEKPKKNEVPIINASDRIIKYGSNFDPLYGVTAYDKEDGNITSKIIVEQNLVDPYTRGKYSVTYSVTDSNGEKITKVINVEVEEKKEQINNAPIIYASNVTIKLANKFNPYAMVSAYDKEDGWISDKIIVEYNYVNIYKAGKYDVGYSVTDSSGMKASCVITITVKDTANTDKKVEDNSEPTIYANNISIPLNSKFNPLEWVVAIDKEDGDITNRVMVISNEVDTSKEGNYHVTYEVIDKSGSKANKVIMVYVKKEEEIKRGNKPPVIYAEDIILEKGSYYDPLDKVTALDDEDGNLSHKIVVKSNNVNVSKSGKYKVTLEVTDSMGEVATKTINVIVKGALGLNDSFKLILICIGIVGVILIISSIVAVGITRKKR</sequence>
<dbReference type="Proteomes" id="UP000010420">
    <property type="component" value="Unassembled WGS sequence"/>
</dbReference>
<dbReference type="PATRIC" id="fig|545697.3.peg.3111"/>